<feature type="signal peptide" evidence="1">
    <location>
        <begin position="1"/>
        <end position="18"/>
    </location>
</feature>
<name>A0AAD4IB06_9PLEO</name>
<accession>A0AAD4IB06</accession>
<sequence>MAALLTIAVFELVGHIKSARTSPSASREIGFLVLRSNTSVAHCEAYDIPVTISSENIIYNISKFTDHFDVVGLITGLGRKTTNTTRLNLVGGVKNVTAS</sequence>
<organism evidence="2 3">
    <name type="scientific">Alternaria panax</name>
    <dbReference type="NCBI Taxonomy" id="48097"/>
    <lineage>
        <taxon>Eukaryota</taxon>
        <taxon>Fungi</taxon>
        <taxon>Dikarya</taxon>
        <taxon>Ascomycota</taxon>
        <taxon>Pezizomycotina</taxon>
        <taxon>Dothideomycetes</taxon>
        <taxon>Pleosporomycetidae</taxon>
        <taxon>Pleosporales</taxon>
        <taxon>Pleosporineae</taxon>
        <taxon>Pleosporaceae</taxon>
        <taxon>Alternaria</taxon>
        <taxon>Alternaria sect. Panax</taxon>
    </lineage>
</organism>
<evidence type="ECO:0000313" key="3">
    <source>
        <dbReference type="Proteomes" id="UP001199106"/>
    </source>
</evidence>
<reference evidence="2" key="1">
    <citation type="submission" date="2021-07" db="EMBL/GenBank/DDBJ databases">
        <title>Genome Resource of American Ginseng Black Spot Pathogen Alternaria panax.</title>
        <authorList>
            <person name="Qiu C."/>
            <person name="Wang W."/>
            <person name="Liu Z."/>
        </authorList>
    </citation>
    <scope>NUCLEOTIDE SEQUENCE</scope>
    <source>
        <strain evidence="2">BNCC115425</strain>
    </source>
</reference>
<dbReference type="Proteomes" id="UP001199106">
    <property type="component" value="Unassembled WGS sequence"/>
</dbReference>
<keyword evidence="1" id="KW-0732">Signal</keyword>
<evidence type="ECO:0000313" key="2">
    <source>
        <dbReference type="EMBL" id="KAG9191373.1"/>
    </source>
</evidence>
<feature type="chain" id="PRO_5042204505" evidence="1">
    <location>
        <begin position="19"/>
        <end position="99"/>
    </location>
</feature>
<proteinExistence type="predicted"/>
<comment type="caution">
    <text evidence="2">The sequence shown here is derived from an EMBL/GenBank/DDBJ whole genome shotgun (WGS) entry which is preliminary data.</text>
</comment>
<protein>
    <submittedName>
        <fullName evidence="2">Uncharacterized protein</fullName>
    </submittedName>
</protein>
<keyword evidence="3" id="KW-1185">Reference proteome</keyword>
<evidence type="ECO:0000256" key="1">
    <source>
        <dbReference type="SAM" id="SignalP"/>
    </source>
</evidence>
<dbReference type="EMBL" id="JAANER010000004">
    <property type="protein sequence ID" value="KAG9191373.1"/>
    <property type="molecule type" value="Genomic_DNA"/>
</dbReference>
<gene>
    <name evidence="2" type="ORF">G6011_09461</name>
</gene>
<dbReference type="AlphaFoldDB" id="A0AAD4IB06"/>